<evidence type="ECO:0000313" key="10">
    <source>
        <dbReference type="Proteomes" id="UP001603978"/>
    </source>
</evidence>
<dbReference type="InterPro" id="IPR000515">
    <property type="entry name" value="MetI-like"/>
</dbReference>
<organism evidence="9 10">
    <name type="scientific">Nonomuraea marmarensis</name>
    <dbReference type="NCBI Taxonomy" id="3351344"/>
    <lineage>
        <taxon>Bacteria</taxon>
        <taxon>Bacillati</taxon>
        <taxon>Actinomycetota</taxon>
        <taxon>Actinomycetes</taxon>
        <taxon>Streptosporangiales</taxon>
        <taxon>Streptosporangiaceae</taxon>
        <taxon>Nonomuraea</taxon>
    </lineage>
</organism>
<keyword evidence="3" id="KW-1003">Cell membrane</keyword>
<evidence type="ECO:0000256" key="4">
    <source>
        <dbReference type="ARBA" id="ARBA00022692"/>
    </source>
</evidence>
<dbReference type="Proteomes" id="UP001603978">
    <property type="component" value="Unassembled WGS sequence"/>
</dbReference>
<keyword evidence="4 7" id="KW-0812">Transmembrane</keyword>
<dbReference type="InterPro" id="IPR043429">
    <property type="entry name" value="ArtM/GltK/GlnP/TcyL/YhdX-like"/>
</dbReference>
<sequence length="306" mass="32513">MSSAVLFDAPGPRARVRNGLLTVISIVAVAAVLYGVYSGFDAKGQWEAKIWQPFLQWETWDFYIIPGLLGTLQAAAVAAVLALLFGAVFGLARLSDHTWIRVSAGVVVEVFRAIPLLLLIFFIFYLAPAVAGGGDYTFMAVVLGLTFYNGSVLAEVVRAGVHAVPKGQSEAAYAVGMRKNQVMRLVLLPQAVTAMMPAIVSQLVVLLKDTALGYIIAYVDLLNTGFKILPARFFGSLIPAAIVIGIIYVALNMALSYLATWLERRSRRSRKTAVKGPIAAPGAVAVSLGAGEGTEGAGMAPDRGVE</sequence>
<dbReference type="PROSITE" id="PS50928">
    <property type="entry name" value="ABC_TM1"/>
    <property type="match status" value="1"/>
</dbReference>
<evidence type="ECO:0000256" key="3">
    <source>
        <dbReference type="ARBA" id="ARBA00022475"/>
    </source>
</evidence>
<name>A0ABW7A4V6_9ACTN</name>
<protein>
    <submittedName>
        <fullName evidence="9">Amino acid ABC transporter permease</fullName>
    </submittedName>
</protein>
<evidence type="ECO:0000256" key="5">
    <source>
        <dbReference type="ARBA" id="ARBA00022989"/>
    </source>
</evidence>
<dbReference type="SUPFAM" id="SSF161098">
    <property type="entry name" value="MetI-like"/>
    <property type="match status" value="1"/>
</dbReference>
<dbReference type="EMBL" id="JBICRM010000002">
    <property type="protein sequence ID" value="MFG1702363.1"/>
    <property type="molecule type" value="Genomic_DNA"/>
</dbReference>
<reference evidence="9 10" key="1">
    <citation type="submission" date="2024-10" db="EMBL/GenBank/DDBJ databases">
        <authorList>
            <person name="Topkara A.R."/>
            <person name="Saygin H."/>
        </authorList>
    </citation>
    <scope>NUCLEOTIDE SEQUENCE [LARGE SCALE GENOMIC DNA]</scope>
    <source>
        <strain evidence="9 10">M3C6</strain>
    </source>
</reference>
<keyword evidence="5 7" id="KW-1133">Transmembrane helix</keyword>
<gene>
    <name evidence="9" type="ORF">ACFLIM_04140</name>
</gene>
<accession>A0ABW7A4V6</accession>
<comment type="caution">
    <text evidence="9">The sequence shown here is derived from an EMBL/GenBank/DDBJ whole genome shotgun (WGS) entry which is preliminary data.</text>
</comment>
<evidence type="ECO:0000313" key="9">
    <source>
        <dbReference type="EMBL" id="MFG1702363.1"/>
    </source>
</evidence>
<feature type="transmembrane region" description="Helical" evidence="7">
    <location>
        <begin position="60"/>
        <end position="92"/>
    </location>
</feature>
<feature type="domain" description="ABC transmembrane type-1" evidence="8">
    <location>
        <begin position="68"/>
        <end position="259"/>
    </location>
</feature>
<comment type="similarity">
    <text evidence="7">Belongs to the binding-protein-dependent transport system permease family.</text>
</comment>
<evidence type="ECO:0000256" key="2">
    <source>
        <dbReference type="ARBA" id="ARBA00022448"/>
    </source>
</evidence>
<comment type="subcellular location">
    <subcellularLocation>
        <location evidence="1 7">Cell membrane</location>
        <topology evidence="1 7">Multi-pass membrane protein</topology>
    </subcellularLocation>
</comment>
<dbReference type="InterPro" id="IPR035906">
    <property type="entry name" value="MetI-like_sf"/>
</dbReference>
<evidence type="ECO:0000256" key="1">
    <source>
        <dbReference type="ARBA" id="ARBA00004651"/>
    </source>
</evidence>
<proteinExistence type="inferred from homology"/>
<feature type="transmembrane region" description="Helical" evidence="7">
    <location>
        <begin position="182"/>
        <end position="205"/>
    </location>
</feature>
<feature type="transmembrane region" description="Helical" evidence="7">
    <location>
        <begin position="20"/>
        <end position="40"/>
    </location>
</feature>
<dbReference type="PANTHER" id="PTHR30614:SF21">
    <property type="entry name" value="AMINO ACID ABC TRANSPORTER PERMEASE"/>
    <property type="match status" value="1"/>
</dbReference>
<dbReference type="CDD" id="cd06261">
    <property type="entry name" value="TM_PBP2"/>
    <property type="match status" value="1"/>
</dbReference>
<dbReference type="InterPro" id="IPR010065">
    <property type="entry name" value="AA_ABC_transptr_permease_3TM"/>
</dbReference>
<dbReference type="Pfam" id="PF00528">
    <property type="entry name" value="BPD_transp_1"/>
    <property type="match status" value="1"/>
</dbReference>
<evidence type="ECO:0000259" key="8">
    <source>
        <dbReference type="PROSITE" id="PS50928"/>
    </source>
</evidence>
<evidence type="ECO:0000256" key="6">
    <source>
        <dbReference type="ARBA" id="ARBA00023136"/>
    </source>
</evidence>
<feature type="transmembrane region" description="Helical" evidence="7">
    <location>
        <begin position="237"/>
        <end position="262"/>
    </location>
</feature>
<dbReference type="RefSeq" id="WP_393162033.1">
    <property type="nucleotide sequence ID" value="NZ_JBICRM010000002.1"/>
</dbReference>
<keyword evidence="6 7" id="KW-0472">Membrane</keyword>
<dbReference type="Gene3D" id="1.10.3720.10">
    <property type="entry name" value="MetI-like"/>
    <property type="match status" value="1"/>
</dbReference>
<keyword evidence="10" id="KW-1185">Reference proteome</keyword>
<dbReference type="PANTHER" id="PTHR30614">
    <property type="entry name" value="MEMBRANE COMPONENT OF AMINO ACID ABC TRANSPORTER"/>
    <property type="match status" value="1"/>
</dbReference>
<feature type="transmembrane region" description="Helical" evidence="7">
    <location>
        <begin position="104"/>
        <end position="126"/>
    </location>
</feature>
<keyword evidence="2 7" id="KW-0813">Transport</keyword>
<evidence type="ECO:0000256" key="7">
    <source>
        <dbReference type="RuleBase" id="RU363032"/>
    </source>
</evidence>
<feature type="transmembrane region" description="Helical" evidence="7">
    <location>
        <begin position="138"/>
        <end position="161"/>
    </location>
</feature>
<dbReference type="NCBIfam" id="TIGR01726">
    <property type="entry name" value="HEQRo_perm_3TM"/>
    <property type="match status" value="1"/>
</dbReference>